<evidence type="ECO:0000313" key="2">
    <source>
        <dbReference type="Proteomes" id="UP001140096"/>
    </source>
</evidence>
<name>A0ACC1LJM3_9FUNG</name>
<proteinExistence type="predicted"/>
<organism evidence="1 2">
    <name type="scientific">Coemansia furcata</name>
    <dbReference type="NCBI Taxonomy" id="417177"/>
    <lineage>
        <taxon>Eukaryota</taxon>
        <taxon>Fungi</taxon>
        <taxon>Fungi incertae sedis</taxon>
        <taxon>Zoopagomycota</taxon>
        <taxon>Kickxellomycotina</taxon>
        <taxon>Kickxellomycetes</taxon>
        <taxon>Kickxellales</taxon>
        <taxon>Kickxellaceae</taxon>
        <taxon>Coemansia</taxon>
    </lineage>
</organism>
<sequence>MCRNSTKKTVAKAGSGLRSVGGSGGSSLSASDPEFNEQEQRFRNLERRAMRLFQETKDYRNSIAGMTTAQRALATTLTAFLLDVQRPQDYQAAYRQAATHIDQTSQMQFDAVFVETVLKPMARYCGYLPEFNKAIKKRKGLHEDLDKARRALAKVVPGDLVAVERAETDVQYAEGAYNTLNAALIREIPKLINSRVYVVDPCFEAFVKSQLQFFSDSLQQMDSVTRYVPQEGGPNDDRILNERVEGVMNQVRGLSICSMNV</sequence>
<keyword evidence="2" id="KW-1185">Reference proteome</keyword>
<dbReference type="EMBL" id="JANBUP010000758">
    <property type="protein sequence ID" value="KAJ2810280.1"/>
    <property type="molecule type" value="Genomic_DNA"/>
</dbReference>
<comment type="caution">
    <text evidence="1">The sequence shown here is derived from an EMBL/GenBank/DDBJ whole genome shotgun (WGS) entry which is preliminary data.</text>
</comment>
<reference evidence="1" key="1">
    <citation type="submission" date="2022-07" db="EMBL/GenBank/DDBJ databases">
        <title>Phylogenomic reconstructions and comparative analyses of Kickxellomycotina fungi.</title>
        <authorList>
            <person name="Reynolds N.K."/>
            <person name="Stajich J.E."/>
            <person name="Barry K."/>
            <person name="Grigoriev I.V."/>
            <person name="Crous P."/>
            <person name="Smith M.E."/>
        </authorList>
    </citation>
    <scope>NUCLEOTIDE SEQUENCE</scope>
    <source>
        <strain evidence="1">CBS 102833</strain>
    </source>
</reference>
<gene>
    <name evidence="1" type="primary">hob3</name>
    <name evidence="1" type="ORF">H4S07_002757</name>
</gene>
<dbReference type="Proteomes" id="UP001140096">
    <property type="component" value="Unassembled WGS sequence"/>
</dbReference>
<evidence type="ECO:0000313" key="1">
    <source>
        <dbReference type="EMBL" id="KAJ2810280.1"/>
    </source>
</evidence>
<protein>
    <submittedName>
        <fullName evidence="1">BAR adaptor protein Hob3</fullName>
    </submittedName>
</protein>
<accession>A0ACC1LJM3</accession>